<name>A0ABW4L440_9MICO</name>
<accession>A0ABW4L440</accession>
<gene>
    <name evidence="1" type="ORF">ACFSE6_02700</name>
</gene>
<keyword evidence="2" id="KW-1185">Reference proteome</keyword>
<organism evidence="1 2">
    <name type="scientific">Georgenia deserti</name>
    <dbReference type="NCBI Taxonomy" id="2093781"/>
    <lineage>
        <taxon>Bacteria</taxon>
        <taxon>Bacillati</taxon>
        <taxon>Actinomycetota</taxon>
        <taxon>Actinomycetes</taxon>
        <taxon>Micrococcales</taxon>
        <taxon>Bogoriellaceae</taxon>
        <taxon>Georgenia</taxon>
    </lineage>
</organism>
<dbReference type="RefSeq" id="WP_388002155.1">
    <property type="nucleotide sequence ID" value="NZ_JBHUEE010000001.1"/>
</dbReference>
<dbReference type="EMBL" id="JBHUEE010000001">
    <property type="protein sequence ID" value="MFD1716729.1"/>
    <property type="molecule type" value="Genomic_DNA"/>
</dbReference>
<proteinExistence type="predicted"/>
<evidence type="ECO:0000313" key="2">
    <source>
        <dbReference type="Proteomes" id="UP001597277"/>
    </source>
</evidence>
<protein>
    <submittedName>
        <fullName evidence="1">Uncharacterized protein</fullName>
    </submittedName>
</protein>
<reference evidence="2" key="1">
    <citation type="journal article" date="2019" name="Int. J. Syst. Evol. Microbiol.">
        <title>The Global Catalogue of Microorganisms (GCM) 10K type strain sequencing project: providing services to taxonomists for standard genome sequencing and annotation.</title>
        <authorList>
            <consortium name="The Broad Institute Genomics Platform"/>
            <consortium name="The Broad Institute Genome Sequencing Center for Infectious Disease"/>
            <person name="Wu L."/>
            <person name="Ma J."/>
        </authorList>
    </citation>
    <scope>NUCLEOTIDE SEQUENCE [LARGE SCALE GENOMIC DNA]</scope>
    <source>
        <strain evidence="2">JCM 17130</strain>
    </source>
</reference>
<dbReference type="Proteomes" id="UP001597277">
    <property type="component" value="Unassembled WGS sequence"/>
</dbReference>
<comment type="caution">
    <text evidence="1">The sequence shown here is derived from an EMBL/GenBank/DDBJ whole genome shotgun (WGS) entry which is preliminary data.</text>
</comment>
<evidence type="ECO:0000313" key="1">
    <source>
        <dbReference type="EMBL" id="MFD1716729.1"/>
    </source>
</evidence>
<sequence>MNITRDLEVCTDCAMLIANGECADGITGYDISQEIAEAQVALWGEGIDGAMGLVLDTGEPHFSSNRCDGCGSTDAADRFPAAHIASRLEVAGR</sequence>